<accession>A0A1G9UAL6</accession>
<feature type="transmembrane region" description="Helical" evidence="1">
    <location>
        <begin position="330"/>
        <end position="349"/>
    </location>
</feature>
<feature type="transmembrane region" description="Helical" evidence="1">
    <location>
        <begin position="303"/>
        <end position="323"/>
    </location>
</feature>
<feature type="transmembrane region" description="Helical" evidence="1">
    <location>
        <begin position="167"/>
        <end position="189"/>
    </location>
</feature>
<sequence>MIKENIHKAVTLYSFIGLAAIIFIGVTYVCWVGFIDHGEVNMSAVSWLLAEGKPVYTDLNANERYSLQHGPIIYLVTAGIMRFMEPSLLTAKVPGYVALVLSIIISAICFYRLVGVKKAIFLIGLETWILLKWSFIFMNRDDSFMLLCMAMGLLSVMTRSNKNFIGIGISLGILVNLKIHGFIYFLPILVLAYKYDGWKKVVWGILLAFAIALIPFLLPEISLVNYLQWLLQSTAHGISIKIFVGNLSYTLLLVFLIVAMGLLYGVNWNSFYQEHRTLIITSAISTLMINIIGAKLGSGNYHLIPLVPILLYFVALIIKVNLVNTSKKKMHAGVVLAVIVLLVVSGNAINSQKRLLEKIHKYSYAANVIEEIRAVESNYNGNTIEIGYGEDKNYSFYRQFNPLLVFDGNPYLVDGAALMDMQLAGLPIPQTTISDLTNGKIKIWLIPKGDEPFLLHSYYDSSHALFEKSFCDTFKEHYSLVEELIYFDVWVYRG</sequence>
<evidence type="ECO:0000256" key="1">
    <source>
        <dbReference type="SAM" id="Phobius"/>
    </source>
</evidence>
<protein>
    <recommendedName>
        <fullName evidence="4">Dolichyl-phosphate-mannose-protein mannosyltransferase</fullName>
    </recommendedName>
</protein>
<keyword evidence="3" id="KW-1185">Reference proteome</keyword>
<dbReference type="AlphaFoldDB" id="A0A1G9UAL6"/>
<keyword evidence="1" id="KW-0812">Transmembrane</keyword>
<reference evidence="2 3" key="1">
    <citation type="submission" date="2016-10" db="EMBL/GenBank/DDBJ databases">
        <authorList>
            <person name="de Groot N.N."/>
        </authorList>
    </citation>
    <scope>NUCLEOTIDE SEQUENCE [LARGE SCALE GENOMIC DNA]</scope>
    <source>
        <strain evidence="2 3">DSM 16981</strain>
    </source>
</reference>
<keyword evidence="1" id="KW-0472">Membrane</keyword>
<feature type="transmembrane region" description="Helical" evidence="1">
    <location>
        <begin position="201"/>
        <end position="218"/>
    </location>
</feature>
<organism evidence="2 3">
    <name type="scientific">Megasphaera paucivorans</name>
    <dbReference type="NCBI Taxonomy" id="349095"/>
    <lineage>
        <taxon>Bacteria</taxon>
        <taxon>Bacillati</taxon>
        <taxon>Bacillota</taxon>
        <taxon>Negativicutes</taxon>
        <taxon>Veillonellales</taxon>
        <taxon>Veillonellaceae</taxon>
        <taxon>Megasphaera</taxon>
    </lineage>
</organism>
<feature type="transmembrane region" description="Helical" evidence="1">
    <location>
        <begin position="278"/>
        <end position="297"/>
    </location>
</feature>
<evidence type="ECO:0008006" key="4">
    <source>
        <dbReference type="Google" id="ProtNLM"/>
    </source>
</evidence>
<dbReference type="RefSeq" id="WP_091649103.1">
    <property type="nucleotide sequence ID" value="NZ_FNHQ01000009.1"/>
</dbReference>
<gene>
    <name evidence="2" type="ORF">SAMN05660299_01125</name>
</gene>
<feature type="transmembrane region" description="Helical" evidence="1">
    <location>
        <begin position="12"/>
        <end position="34"/>
    </location>
</feature>
<dbReference type="Proteomes" id="UP000199309">
    <property type="component" value="Unassembled WGS sequence"/>
</dbReference>
<evidence type="ECO:0000313" key="3">
    <source>
        <dbReference type="Proteomes" id="UP000199309"/>
    </source>
</evidence>
<feature type="transmembrane region" description="Helical" evidence="1">
    <location>
        <begin position="96"/>
        <end position="113"/>
    </location>
</feature>
<name>A0A1G9UAL6_9FIRM</name>
<keyword evidence="1" id="KW-1133">Transmembrane helix</keyword>
<dbReference type="OrthoDB" id="524901at2"/>
<proteinExistence type="predicted"/>
<feature type="transmembrane region" description="Helical" evidence="1">
    <location>
        <begin position="119"/>
        <end position="137"/>
    </location>
</feature>
<evidence type="ECO:0000313" key="2">
    <source>
        <dbReference type="EMBL" id="SDM56764.1"/>
    </source>
</evidence>
<feature type="transmembrane region" description="Helical" evidence="1">
    <location>
        <begin position="238"/>
        <end position="266"/>
    </location>
</feature>
<dbReference type="EMBL" id="FNHQ01000009">
    <property type="protein sequence ID" value="SDM56764.1"/>
    <property type="molecule type" value="Genomic_DNA"/>
</dbReference>
<dbReference type="STRING" id="349095.SAMN05660299_01125"/>